<feature type="transmembrane region" description="Helical" evidence="8">
    <location>
        <begin position="270"/>
        <end position="289"/>
    </location>
</feature>
<dbReference type="Gene3D" id="3.40.50.300">
    <property type="entry name" value="P-loop containing nucleotide triphosphate hydrolases"/>
    <property type="match status" value="1"/>
</dbReference>
<evidence type="ECO:0000256" key="3">
    <source>
        <dbReference type="ARBA" id="ARBA00022692"/>
    </source>
</evidence>
<dbReference type="PROSITE" id="PS50893">
    <property type="entry name" value="ABC_TRANSPORTER_2"/>
    <property type="match status" value="1"/>
</dbReference>
<evidence type="ECO:0000256" key="5">
    <source>
        <dbReference type="ARBA" id="ARBA00022840"/>
    </source>
</evidence>
<dbReference type="PANTHER" id="PTHR24221:SF606">
    <property type="entry name" value="COLICIN V SECRETION-PROCESSING ATP-BINDING PROTEIN"/>
    <property type="match status" value="1"/>
</dbReference>
<organism evidence="12 13">
    <name type="scientific">Piscinibacterium candidicorallinum</name>
    <dbReference type="NCBI Taxonomy" id="1793872"/>
    <lineage>
        <taxon>Bacteria</taxon>
        <taxon>Pseudomonadati</taxon>
        <taxon>Pseudomonadota</taxon>
        <taxon>Betaproteobacteria</taxon>
        <taxon>Burkholderiales</taxon>
        <taxon>Piscinibacterium</taxon>
    </lineage>
</organism>
<dbReference type="Gene3D" id="3.90.70.10">
    <property type="entry name" value="Cysteine proteinases"/>
    <property type="match status" value="1"/>
</dbReference>
<comment type="subcellular location">
    <subcellularLocation>
        <location evidence="1">Cell membrane</location>
        <topology evidence="1">Multi-pass membrane protein</topology>
    </subcellularLocation>
</comment>
<dbReference type="InterPro" id="IPR003593">
    <property type="entry name" value="AAA+_ATPase"/>
</dbReference>
<dbReference type="Pfam" id="PF00664">
    <property type="entry name" value="ABC_membrane"/>
    <property type="match status" value="1"/>
</dbReference>
<keyword evidence="13" id="KW-1185">Reference proteome</keyword>
<dbReference type="PROSITE" id="PS50929">
    <property type="entry name" value="ABC_TM1F"/>
    <property type="match status" value="1"/>
</dbReference>
<keyword evidence="2" id="KW-1003">Cell membrane</keyword>
<feature type="transmembrane region" description="Helical" evidence="8">
    <location>
        <begin position="155"/>
        <end position="176"/>
    </location>
</feature>
<proteinExistence type="predicted"/>
<dbReference type="InterPro" id="IPR036640">
    <property type="entry name" value="ABC1_TM_sf"/>
</dbReference>
<dbReference type="PROSITE" id="PS00211">
    <property type="entry name" value="ABC_TRANSPORTER_1"/>
    <property type="match status" value="1"/>
</dbReference>
<name>A0ABV7HBV9_9BURK</name>
<dbReference type="InterPro" id="IPR027417">
    <property type="entry name" value="P-loop_NTPase"/>
</dbReference>
<feature type="domain" description="Peptidase C39" evidence="11">
    <location>
        <begin position="6"/>
        <end position="129"/>
    </location>
</feature>
<dbReference type="CDD" id="cd03246">
    <property type="entry name" value="ABCC_Protease_Secretion"/>
    <property type="match status" value="1"/>
</dbReference>
<evidence type="ECO:0000256" key="6">
    <source>
        <dbReference type="ARBA" id="ARBA00022989"/>
    </source>
</evidence>
<dbReference type="PROSITE" id="PS50990">
    <property type="entry name" value="PEPTIDASE_C39"/>
    <property type="match status" value="1"/>
</dbReference>
<keyword evidence="3 8" id="KW-0812">Transmembrane</keyword>
<dbReference type="InterPro" id="IPR039421">
    <property type="entry name" value="Type_1_exporter"/>
</dbReference>
<evidence type="ECO:0000259" key="10">
    <source>
        <dbReference type="PROSITE" id="PS50929"/>
    </source>
</evidence>
<evidence type="ECO:0000256" key="4">
    <source>
        <dbReference type="ARBA" id="ARBA00022741"/>
    </source>
</evidence>
<dbReference type="InterPro" id="IPR011527">
    <property type="entry name" value="ABC1_TM_dom"/>
</dbReference>
<evidence type="ECO:0000313" key="12">
    <source>
        <dbReference type="EMBL" id="MFC3149257.1"/>
    </source>
</evidence>
<gene>
    <name evidence="12" type="ORF">ACFOEN_16665</name>
</gene>
<keyword evidence="6 8" id="KW-1133">Transmembrane helix</keyword>
<dbReference type="InterPro" id="IPR005074">
    <property type="entry name" value="Peptidase_C39"/>
</dbReference>
<reference evidence="13" key="1">
    <citation type="journal article" date="2019" name="Int. J. Syst. Evol. Microbiol.">
        <title>The Global Catalogue of Microorganisms (GCM) 10K type strain sequencing project: providing services to taxonomists for standard genome sequencing and annotation.</title>
        <authorList>
            <consortium name="The Broad Institute Genomics Platform"/>
            <consortium name="The Broad Institute Genome Sequencing Center for Infectious Disease"/>
            <person name="Wu L."/>
            <person name="Ma J."/>
        </authorList>
    </citation>
    <scope>NUCLEOTIDE SEQUENCE [LARGE SCALE GENOMIC DNA]</scope>
    <source>
        <strain evidence="13">KCTC 52168</strain>
    </source>
</reference>
<keyword evidence="4" id="KW-0547">Nucleotide-binding</keyword>
<evidence type="ECO:0000259" key="9">
    <source>
        <dbReference type="PROSITE" id="PS50893"/>
    </source>
</evidence>
<dbReference type="RefSeq" id="WP_377305872.1">
    <property type="nucleotide sequence ID" value="NZ_CP180191.1"/>
</dbReference>
<dbReference type="EMBL" id="JBHRTI010000010">
    <property type="protein sequence ID" value="MFC3149257.1"/>
    <property type="molecule type" value="Genomic_DNA"/>
</dbReference>
<accession>A0ABV7HBV9</accession>
<dbReference type="Pfam" id="PF00005">
    <property type="entry name" value="ABC_tran"/>
    <property type="match status" value="1"/>
</dbReference>
<evidence type="ECO:0000256" key="7">
    <source>
        <dbReference type="ARBA" id="ARBA00023136"/>
    </source>
</evidence>
<dbReference type="InterPro" id="IPR017871">
    <property type="entry name" value="ABC_transporter-like_CS"/>
</dbReference>
<dbReference type="PANTHER" id="PTHR24221">
    <property type="entry name" value="ATP-BINDING CASSETTE SUB-FAMILY B"/>
    <property type="match status" value="1"/>
</dbReference>
<dbReference type="InterPro" id="IPR003439">
    <property type="entry name" value="ABC_transporter-like_ATP-bd"/>
</dbReference>
<feature type="transmembrane region" description="Helical" evidence="8">
    <location>
        <begin position="196"/>
        <end position="214"/>
    </location>
</feature>
<dbReference type="SUPFAM" id="SSF52540">
    <property type="entry name" value="P-loop containing nucleoside triphosphate hydrolases"/>
    <property type="match status" value="1"/>
</dbReference>
<protein>
    <submittedName>
        <fullName evidence="12">Peptidase domain-containing ABC transporter</fullName>
    </submittedName>
</protein>
<evidence type="ECO:0000313" key="13">
    <source>
        <dbReference type="Proteomes" id="UP001595556"/>
    </source>
</evidence>
<feature type="domain" description="ABC transporter" evidence="9">
    <location>
        <begin position="475"/>
        <end position="708"/>
    </location>
</feature>
<comment type="caution">
    <text evidence="12">The sequence shown here is derived from an EMBL/GenBank/DDBJ whole genome shotgun (WGS) entry which is preliminary data.</text>
</comment>
<dbReference type="Gene3D" id="1.20.1560.10">
    <property type="entry name" value="ABC transporter type 1, transmembrane domain"/>
    <property type="match status" value="1"/>
</dbReference>
<sequence>MRPHLQSTAAECSIACLAMVADHFGLRMDLADLRRRFSLSLKGATLAQLMRYAAELNFTTRPLRLELEELHELQTPCILHWDLNHFVVLKRVRGRGVTARVEILDPAVGGRTLSLGEVSKHFTGVALELAPGANFQRADERRRIRLRDLTGHIFGLRRALLVILALALALEGIGLLVPMTTQWVIDEAIVSGDTHLLIVIVLGAGILALTDFALRTARGWISLRLSMDVGLQWTANVFAHLTRLPVSYFEQRHLGDITSRFGSLDAIKHVLTTGAVEAVLDGLMLFATLGLMLMYSWQLTLIAAAALLLYGLLRWASYRPFRDANEERIVLGAKESSHFMETIRAVTPLKLFGRETERLARWQNLAVDVQNRDLRTAKMELLFGTGNTLIFGVESALLLLIGGLAVIANELTVGMLMAFMAYKANFARRATALIDLAVQIKMLGLHAERLADIALEKPEAPVPAETDLTRIQPSIELMNVKFRYGEGEPWVLDGVSLKIEAGENLAIVGPSGCGKSTLLKIMLGLHQPQEGEVRVGGIPVRQLGLAQFRQLVGTVMQDDVLLAGSLAENIAFFDTHPKQERIEAAAQLAAIHTDIAAMPMGYQTLVGDMGSSLSGGQKQRVLLARALYKGPKILALDEATSHLDVDSERAVNAAIKNMRLTRITIAHRPETIANARRIVALAGGRVVRDMAVATGAVTPSAGTGKLHAVQP</sequence>
<feature type="transmembrane region" description="Helical" evidence="8">
    <location>
        <begin position="397"/>
        <end position="422"/>
    </location>
</feature>
<keyword evidence="7 8" id="KW-0472">Membrane</keyword>
<dbReference type="CDD" id="cd18567">
    <property type="entry name" value="ABC_6TM_CvaB_RaxB_like"/>
    <property type="match status" value="1"/>
</dbReference>
<evidence type="ECO:0000256" key="2">
    <source>
        <dbReference type="ARBA" id="ARBA00022475"/>
    </source>
</evidence>
<dbReference type="Proteomes" id="UP001595556">
    <property type="component" value="Unassembled WGS sequence"/>
</dbReference>
<dbReference type="SUPFAM" id="SSF90123">
    <property type="entry name" value="ABC transporter transmembrane region"/>
    <property type="match status" value="1"/>
</dbReference>
<dbReference type="SMART" id="SM00382">
    <property type="entry name" value="AAA"/>
    <property type="match status" value="1"/>
</dbReference>
<evidence type="ECO:0000259" key="11">
    <source>
        <dbReference type="PROSITE" id="PS50990"/>
    </source>
</evidence>
<feature type="transmembrane region" description="Helical" evidence="8">
    <location>
        <begin position="295"/>
        <end position="313"/>
    </location>
</feature>
<feature type="domain" description="ABC transmembrane type-1" evidence="10">
    <location>
        <begin position="161"/>
        <end position="442"/>
    </location>
</feature>
<evidence type="ECO:0000256" key="1">
    <source>
        <dbReference type="ARBA" id="ARBA00004651"/>
    </source>
</evidence>
<evidence type="ECO:0000256" key="8">
    <source>
        <dbReference type="SAM" id="Phobius"/>
    </source>
</evidence>
<dbReference type="Pfam" id="PF03412">
    <property type="entry name" value="Peptidase_C39"/>
    <property type="match status" value="1"/>
</dbReference>
<keyword evidence="5" id="KW-0067">ATP-binding</keyword>